<feature type="compositionally biased region" description="Polar residues" evidence="1">
    <location>
        <begin position="542"/>
        <end position="554"/>
    </location>
</feature>
<feature type="compositionally biased region" description="Pro residues" evidence="1">
    <location>
        <begin position="266"/>
        <end position="280"/>
    </location>
</feature>
<feature type="compositionally biased region" description="Low complexity" evidence="1">
    <location>
        <begin position="237"/>
        <end position="253"/>
    </location>
</feature>
<gene>
    <name evidence="3" type="ORF">K402DRAFT_400793</name>
</gene>
<evidence type="ECO:0000256" key="2">
    <source>
        <dbReference type="SAM" id="Phobius"/>
    </source>
</evidence>
<feature type="region of interest" description="Disordered" evidence="1">
    <location>
        <begin position="1"/>
        <end position="462"/>
    </location>
</feature>
<dbReference type="Proteomes" id="UP000800041">
    <property type="component" value="Unassembled WGS sequence"/>
</dbReference>
<organism evidence="3 4">
    <name type="scientific">Aulographum hederae CBS 113979</name>
    <dbReference type="NCBI Taxonomy" id="1176131"/>
    <lineage>
        <taxon>Eukaryota</taxon>
        <taxon>Fungi</taxon>
        <taxon>Dikarya</taxon>
        <taxon>Ascomycota</taxon>
        <taxon>Pezizomycotina</taxon>
        <taxon>Dothideomycetes</taxon>
        <taxon>Pleosporomycetidae</taxon>
        <taxon>Aulographales</taxon>
        <taxon>Aulographaceae</taxon>
    </lineage>
</organism>
<feature type="compositionally biased region" description="Low complexity" evidence="1">
    <location>
        <begin position="405"/>
        <end position="420"/>
    </location>
</feature>
<evidence type="ECO:0000313" key="4">
    <source>
        <dbReference type="Proteomes" id="UP000800041"/>
    </source>
</evidence>
<feature type="transmembrane region" description="Helical" evidence="2">
    <location>
        <begin position="738"/>
        <end position="758"/>
    </location>
</feature>
<accession>A0A6G1HBJ5</accession>
<reference evidence="3" key="1">
    <citation type="journal article" date="2020" name="Stud. Mycol.">
        <title>101 Dothideomycetes genomes: a test case for predicting lifestyles and emergence of pathogens.</title>
        <authorList>
            <person name="Haridas S."/>
            <person name="Albert R."/>
            <person name="Binder M."/>
            <person name="Bloem J."/>
            <person name="Labutti K."/>
            <person name="Salamov A."/>
            <person name="Andreopoulos B."/>
            <person name="Baker S."/>
            <person name="Barry K."/>
            <person name="Bills G."/>
            <person name="Bluhm B."/>
            <person name="Cannon C."/>
            <person name="Castanera R."/>
            <person name="Culley D."/>
            <person name="Daum C."/>
            <person name="Ezra D."/>
            <person name="Gonzalez J."/>
            <person name="Henrissat B."/>
            <person name="Kuo A."/>
            <person name="Liang C."/>
            <person name="Lipzen A."/>
            <person name="Lutzoni F."/>
            <person name="Magnuson J."/>
            <person name="Mondo S."/>
            <person name="Nolan M."/>
            <person name="Ohm R."/>
            <person name="Pangilinan J."/>
            <person name="Park H.-J."/>
            <person name="Ramirez L."/>
            <person name="Alfaro M."/>
            <person name="Sun H."/>
            <person name="Tritt A."/>
            <person name="Yoshinaga Y."/>
            <person name="Zwiers L.-H."/>
            <person name="Turgeon B."/>
            <person name="Goodwin S."/>
            <person name="Spatafora J."/>
            <person name="Crous P."/>
            <person name="Grigoriev I."/>
        </authorList>
    </citation>
    <scope>NUCLEOTIDE SEQUENCE</scope>
    <source>
        <strain evidence="3">CBS 113979</strain>
    </source>
</reference>
<evidence type="ECO:0008006" key="5">
    <source>
        <dbReference type="Google" id="ProtNLM"/>
    </source>
</evidence>
<feature type="region of interest" description="Disordered" evidence="1">
    <location>
        <begin position="533"/>
        <end position="638"/>
    </location>
</feature>
<feature type="compositionally biased region" description="Low complexity" evidence="1">
    <location>
        <begin position="314"/>
        <end position="325"/>
    </location>
</feature>
<keyword evidence="2" id="KW-1133">Transmembrane helix</keyword>
<keyword evidence="2" id="KW-0812">Transmembrane</keyword>
<sequence>MPATPSSKQRLSQSPNRTPRSSPKRRPLHERSQSHTNEIASPSIRIVEDSDSPVYTKTPFPTHPAHVLLPSKAHGLPVHSQGVSVSDQSAQSNANPPRSISDALIPKPLQPRKSHRSSASTTNSDDETLANAESIQTSKSSRFSQATTPPVSPSTDDEQTFEASPTTSKDDLPVHSSRTWETPTIRPVIPSSPNESPSLPVNPSETSLSSSTSAGTLTEGGNAARESPDNSNYVVYPASSSDLPSDPTSPSPSRSKRATLALTSHPPSPPFPSSSPPASSPPQFSSPRSYPELNPSLDSLVLSPSNSSDDRPRSSSAPLPPTHAALHAEIESGLRVQYPTIRQPSASGSWAESSRAQPKKLRKSPRMVEQLEQHQWSSQLSTIMSESDRASQSLSGITEWSSDPSARLARRATNATATSSQFVGPPSSPDAASAPVPPPLFSHNATPPLDSSEFRESDERDDVVGELYSPPLRTVRSQRSFFSIFSSGSESRPSSSRPSSSRPSSQGDQERRDSLPTWARLYYRRATSSISLPETISEGDSRLNTAQSEAPSHSPTDEHFPTSIFRPRNRPNLAGNLGTAPAGGSSGDLIAPVPRAARPEDRRRARPESEMVERDGNRETWLSIGPNPRPTHGEPFTPRLQRDRRATVNVWRAPSFDESLSRLLFSKSNRQIALFCLGFIFPLAWILAAFLPLPVNPHDRVDATPSQLDVEQAIQRNLGPIDEKRYLKAQWWRNLNRIMSIAGILVIGAVVALAVIAVKMKNEQSR</sequence>
<feature type="compositionally biased region" description="Polar residues" evidence="1">
    <location>
        <begin position="191"/>
        <end position="203"/>
    </location>
</feature>
<proteinExistence type="predicted"/>
<feature type="compositionally biased region" description="Polar residues" evidence="1">
    <location>
        <begin position="1"/>
        <end position="21"/>
    </location>
</feature>
<evidence type="ECO:0000256" key="1">
    <source>
        <dbReference type="SAM" id="MobiDB-lite"/>
    </source>
</evidence>
<dbReference type="EMBL" id="ML977141">
    <property type="protein sequence ID" value="KAF1990596.1"/>
    <property type="molecule type" value="Genomic_DNA"/>
</dbReference>
<keyword evidence="2" id="KW-0472">Membrane</keyword>
<feature type="compositionally biased region" description="Polar residues" evidence="1">
    <location>
        <begin position="131"/>
        <end position="149"/>
    </location>
</feature>
<feature type="compositionally biased region" description="Low complexity" evidence="1">
    <location>
        <begin position="281"/>
        <end position="291"/>
    </location>
</feature>
<feature type="compositionally biased region" description="Low complexity" evidence="1">
    <location>
        <begin position="485"/>
        <end position="505"/>
    </location>
</feature>
<feature type="compositionally biased region" description="Polar residues" evidence="1">
    <location>
        <begin position="373"/>
        <end position="404"/>
    </location>
</feature>
<feature type="transmembrane region" description="Helical" evidence="2">
    <location>
        <begin position="672"/>
        <end position="691"/>
    </location>
</feature>
<dbReference type="AlphaFoldDB" id="A0A6G1HBJ5"/>
<feature type="region of interest" description="Disordered" evidence="1">
    <location>
        <begin position="485"/>
        <end position="516"/>
    </location>
</feature>
<feature type="compositionally biased region" description="Polar residues" evidence="1">
    <location>
        <begin position="81"/>
        <end position="98"/>
    </location>
</feature>
<protein>
    <recommendedName>
        <fullName evidence="5">Serine-rich protein</fullName>
    </recommendedName>
</protein>
<evidence type="ECO:0000313" key="3">
    <source>
        <dbReference type="EMBL" id="KAF1990596.1"/>
    </source>
</evidence>
<keyword evidence="4" id="KW-1185">Reference proteome</keyword>
<feature type="compositionally biased region" description="Polar residues" evidence="1">
    <location>
        <begin position="340"/>
        <end position="356"/>
    </location>
</feature>
<feature type="compositionally biased region" description="Low complexity" evidence="1">
    <location>
        <begin position="204"/>
        <end position="221"/>
    </location>
</feature>
<name>A0A6G1HBJ5_9PEZI</name>
<feature type="compositionally biased region" description="Basic and acidic residues" evidence="1">
    <location>
        <begin position="597"/>
        <end position="618"/>
    </location>
</feature>
<dbReference type="OrthoDB" id="4153178at2759"/>